<keyword evidence="3" id="KW-1185">Reference proteome</keyword>
<evidence type="ECO:0000313" key="3">
    <source>
        <dbReference type="Proteomes" id="UP000008229"/>
    </source>
</evidence>
<dbReference type="InterPro" id="IPR005240">
    <property type="entry name" value="DUF389"/>
</dbReference>
<dbReference type="PANTHER" id="PTHR20992:SF9">
    <property type="entry name" value="AT15442P-RELATED"/>
    <property type="match status" value="1"/>
</dbReference>
<dbReference type="HOGENOM" id="CLU_075569_0_0_11"/>
<feature type="transmembrane region" description="Helical" evidence="1">
    <location>
        <begin position="141"/>
        <end position="162"/>
    </location>
</feature>
<keyword evidence="1" id="KW-0812">Transmembrane</keyword>
<evidence type="ECO:0000313" key="2">
    <source>
        <dbReference type="EMBL" id="ADB53790.1"/>
    </source>
</evidence>
<dbReference type="PANTHER" id="PTHR20992">
    <property type="entry name" value="AT15442P-RELATED"/>
    <property type="match status" value="1"/>
</dbReference>
<evidence type="ECO:0008006" key="4">
    <source>
        <dbReference type="Google" id="ProtNLM"/>
    </source>
</evidence>
<evidence type="ECO:0000256" key="1">
    <source>
        <dbReference type="SAM" id="Phobius"/>
    </source>
</evidence>
<keyword evidence="1" id="KW-0472">Membrane</keyword>
<feature type="transmembrane region" description="Helical" evidence="1">
    <location>
        <begin position="174"/>
        <end position="201"/>
    </location>
</feature>
<dbReference type="KEGG" id="cwo:Cwoe_5385"/>
<reference evidence="3" key="2">
    <citation type="submission" date="2010-01" db="EMBL/GenBank/DDBJ databases">
        <title>The complete genome of Conexibacter woesei DSM 14684.</title>
        <authorList>
            <consortium name="US DOE Joint Genome Institute (JGI-PGF)"/>
            <person name="Lucas S."/>
            <person name="Copeland A."/>
            <person name="Lapidus A."/>
            <person name="Glavina del Rio T."/>
            <person name="Dalin E."/>
            <person name="Tice H."/>
            <person name="Bruce D."/>
            <person name="Goodwin L."/>
            <person name="Pitluck S."/>
            <person name="Kyrpides N."/>
            <person name="Mavromatis K."/>
            <person name="Ivanova N."/>
            <person name="Mikhailova N."/>
            <person name="Chertkov O."/>
            <person name="Brettin T."/>
            <person name="Detter J.C."/>
            <person name="Han C."/>
            <person name="Larimer F."/>
            <person name="Land M."/>
            <person name="Hauser L."/>
            <person name="Markowitz V."/>
            <person name="Cheng J.-F."/>
            <person name="Hugenholtz P."/>
            <person name="Woyke T."/>
            <person name="Wu D."/>
            <person name="Pukall R."/>
            <person name="Steenblock K."/>
            <person name="Schneider S."/>
            <person name="Klenk H.-P."/>
            <person name="Eisen J.A."/>
        </authorList>
    </citation>
    <scope>NUCLEOTIDE SEQUENCE [LARGE SCALE GENOMIC DNA]</scope>
    <source>
        <strain evidence="3">DSM 14684 / CIP 108061 / JCM 11494 / NBRC 100937 / ID131577</strain>
    </source>
</reference>
<feature type="transmembrane region" description="Helical" evidence="1">
    <location>
        <begin position="221"/>
        <end position="237"/>
    </location>
</feature>
<proteinExistence type="predicted"/>
<feature type="transmembrane region" description="Helical" evidence="1">
    <location>
        <begin position="280"/>
        <end position="304"/>
    </location>
</feature>
<dbReference type="EMBL" id="CP001854">
    <property type="protein sequence ID" value="ADB53790.1"/>
    <property type="molecule type" value="Genomic_DNA"/>
</dbReference>
<dbReference type="OrthoDB" id="8061853at2"/>
<reference evidence="2 3" key="1">
    <citation type="journal article" date="2010" name="Stand. Genomic Sci.">
        <title>Complete genome sequence of Conexibacter woesei type strain (ID131577).</title>
        <authorList>
            <person name="Pukall R."/>
            <person name="Lapidus A."/>
            <person name="Glavina Del Rio T."/>
            <person name="Copeland A."/>
            <person name="Tice H."/>
            <person name="Cheng J.-F."/>
            <person name="Lucas S."/>
            <person name="Chen F."/>
            <person name="Nolan M."/>
            <person name="Bruce D."/>
            <person name="Goodwin L."/>
            <person name="Pitluck S."/>
            <person name="Mavromatis K."/>
            <person name="Ivanova N."/>
            <person name="Ovchinnikova G."/>
            <person name="Pati A."/>
            <person name="Chen A."/>
            <person name="Palaniappan K."/>
            <person name="Land M."/>
            <person name="Hauser L."/>
            <person name="Chang Y.-J."/>
            <person name="Jeffries C.D."/>
            <person name="Chain P."/>
            <person name="Meincke L."/>
            <person name="Sims D."/>
            <person name="Brettin T."/>
            <person name="Detter J.C."/>
            <person name="Rohde M."/>
            <person name="Goeker M."/>
            <person name="Bristow J."/>
            <person name="Eisen J.A."/>
            <person name="Markowitz V."/>
            <person name="Kyrpides N.C."/>
            <person name="Klenk H.-P."/>
            <person name="Hugenholtz P."/>
        </authorList>
    </citation>
    <scope>NUCLEOTIDE SEQUENCE [LARGE SCALE GENOMIC DNA]</scope>
    <source>
        <strain evidence="3">DSM 14684 / CIP 108061 / JCM 11494 / NBRC 100937 / ID131577</strain>
    </source>
</reference>
<feature type="transmembrane region" description="Helical" evidence="1">
    <location>
        <begin position="244"/>
        <end position="268"/>
    </location>
</feature>
<dbReference type="RefSeq" id="WP_012936841.1">
    <property type="nucleotide sequence ID" value="NC_013739.1"/>
</dbReference>
<dbReference type="AlphaFoldDB" id="D3FFJ7"/>
<gene>
    <name evidence="2" type="ordered locus">Cwoe_5385</name>
</gene>
<dbReference type="STRING" id="469383.Cwoe_5385"/>
<dbReference type="Pfam" id="PF04087">
    <property type="entry name" value="DUF389"/>
    <property type="match status" value="1"/>
</dbReference>
<dbReference type="Proteomes" id="UP000008229">
    <property type="component" value="Chromosome"/>
</dbReference>
<protein>
    <recommendedName>
        <fullName evidence="4">Hydrophobic domain protein</fullName>
    </recommendedName>
</protein>
<name>D3FFJ7_CONWI</name>
<sequence>MIHLRIVSPPRTTATALELLERAPAVCNVVHLPGAARKPDGDVLLCDVAREDASVIVGELRALGIPRDGSIAMELVDTSISDAADRAERAAEGLPSDAVVWERVEAEVGESTELSASFLAFMVIATLIAGIGILLDSPVLIVGAMVVGPEFGPLAGVAVALVQRRPALARRSLAALVIGFAVAIVVTFVVTELGQAIGLVGPEHTKVTRPLTGFTSNPDEWSVFVALLAGVAGTLSFTTSKSSVLVGVLISVTTIPAAANVAVAAAAADWGECGGAAAQLAINLIALTVACAATLAVQRSAFVARRSRHRRARRDPSRNHTDA</sequence>
<feature type="transmembrane region" description="Helical" evidence="1">
    <location>
        <begin position="116"/>
        <end position="135"/>
    </location>
</feature>
<keyword evidence="1" id="KW-1133">Transmembrane helix</keyword>
<organism evidence="2 3">
    <name type="scientific">Conexibacter woesei (strain DSM 14684 / CCUG 47730 / CIP 108061 / JCM 11494 / NBRC 100937 / ID131577)</name>
    <dbReference type="NCBI Taxonomy" id="469383"/>
    <lineage>
        <taxon>Bacteria</taxon>
        <taxon>Bacillati</taxon>
        <taxon>Actinomycetota</taxon>
        <taxon>Thermoleophilia</taxon>
        <taxon>Solirubrobacterales</taxon>
        <taxon>Conexibacteraceae</taxon>
        <taxon>Conexibacter</taxon>
    </lineage>
</organism>
<dbReference type="eggNOG" id="COG1808">
    <property type="taxonomic scope" value="Bacteria"/>
</dbReference>
<accession>D3FFJ7</accession>